<comment type="caution">
    <text evidence="3">The sequence shown here is derived from an EMBL/GenBank/DDBJ whole genome shotgun (WGS) entry which is preliminary data.</text>
</comment>
<accession>A0ABQ6MQW6</accession>
<protein>
    <submittedName>
        <fullName evidence="3">Uncharacterized protein</fullName>
    </submittedName>
</protein>
<dbReference type="Proteomes" id="UP001165060">
    <property type="component" value="Unassembled WGS sequence"/>
</dbReference>
<gene>
    <name evidence="3" type="ORF">TeGR_g824</name>
</gene>
<sequence>MPRLSKGQQKQREEIDVLTKKHEELLEKAIDSKNKLKRVTEENTMKVTTLSNARKQLNYMLEMNGREVRDEEKRMDDMAITGDDELYMLISSRDQYKLLLESSDVTMREHEKARQAVNQLRDELSANKAKHAEETALLRKDIFEIRMKIELAFRKTKKTSEEEYERAANGVMTKESEVSLARERGECKRELAAGGSLLRQKRGASEASKKKKKALLQSIS</sequence>
<proteinExistence type="predicted"/>
<reference evidence="3 4" key="1">
    <citation type="journal article" date="2023" name="Commun. Biol.">
        <title>Genome analysis of Parmales, the sister group of diatoms, reveals the evolutionary specialization of diatoms from phago-mixotrophs to photoautotrophs.</title>
        <authorList>
            <person name="Ban H."/>
            <person name="Sato S."/>
            <person name="Yoshikawa S."/>
            <person name="Yamada K."/>
            <person name="Nakamura Y."/>
            <person name="Ichinomiya M."/>
            <person name="Sato N."/>
            <person name="Blanc-Mathieu R."/>
            <person name="Endo H."/>
            <person name="Kuwata A."/>
            <person name="Ogata H."/>
        </authorList>
    </citation>
    <scope>NUCLEOTIDE SEQUENCE [LARGE SCALE GENOMIC DNA]</scope>
</reference>
<feature type="region of interest" description="Disordered" evidence="2">
    <location>
        <begin position="198"/>
        <end position="220"/>
    </location>
</feature>
<evidence type="ECO:0000313" key="3">
    <source>
        <dbReference type="EMBL" id="GMI30361.1"/>
    </source>
</evidence>
<evidence type="ECO:0000313" key="4">
    <source>
        <dbReference type="Proteomes" id="UP001165060"/>
    </source>
</evidence>
<dbReference type="EMBL" id="BRYB01000458">
    <property type="protein sequence ID" value="GMI30361.1"/>
    <property type="molecule type" value="Genomic_DNA"/>
</dbReference>
<keyword evidence="1" id="KW-0175">Coiled coil</keyword>
<feature type="coiled-coil region" evidence="1">
    <location>
        <begin position="8"/>
        <end position="42"/>
    </location>
</feature>
<evidence type="ECO:0000256" key="2">
    <source>
        <dbReference type="SAM" id="MobiDB-lite"/>
    </source>
</evidence>
<organism evidence="3 4">
    <name type="scientific">Tetraparma gracilis</name>
    <dbReference type="NCBI Taxonomy" id="2962635"/>
    <lineage>
        <taxon>Eukaryota</taxon>
        <taxon>Sar</taxon>
        <taxon>Stramenopiles</taxon>
        <taxon>Ochrophyta</taxon>
        <taxon>Bolidophyceae</taxon>
        <taxon>Parmales</taxon>
        <taxon>Triparmaceae</taxon>
        <taxon>Tetraparma</taxon>
    </lineage>
</organism>
<feature type="coiled-coil region" evidence="1">
    <location>
        <begin position="103"/>
        <end position="130"/>
    </location>
</feature>
<name>A0ABQ6MQW6_9STRA</name>
<keyword evidence="4" id="KW-1185">Reference proteome</keyword>
<evidence type="ECO:0000256" key="1">
    <source>
        <dbReference type="SAM" id="Coils"/>
    </source>
</evidence>